<evidence type="ECO:0000256" key="3">
    <source>
        <dbReference type="ARBA" id="ARBA00023163"/>
    </source>
</evidence>
<name>A0A151X733_9HYME</name>
<dbReference type="SMART" id="SM00353">
    <property type="entry name" value="HLH"/>
    <property type="match status" value="1"/>
</dbReference>
<dbReference type="Proteomes" id="UP000075809">
    <property type="component" value="Unassembled WGS sequence"/>
</dbReference>
<feature type="region of interest" description="Disordered" evidence="5">
    <location>
        <begin position="45"/>
        <end position="134"/>
    </location>
</feature>
<keyword evidence="8" id="KW-1185">Reference proteome</keyword>
<dbReference type="FunFam" id="4.10.280.10:FF:000035">
    <property type="entry name" value="Pancreas-specific transcription factor 1a"/>
    <property type="match status" value="1"/>
</dbReference>
<dbReference type="GO" id="GO:0000977">
    <property type="term" value="F:RNA polymerase II transcription regulatory region sequence-specific DNA binding"/>
    <property type="evidence" value="ECO:0007669"/>
    <property type="project" value="TreeGrafter"/>
</dbReference>
<protein>
    <submittedName>
        <fullName evidence="7">Pancreas transcription factor 1 subunit alpha</fullName>
    </submittedName>
</protein>
<sequence>MYSTCMDNLERDMMNRQYMYEAHTFLGNPAISALPPHCGVPTTTTLPAVIPSQIPSSHHPSGSTGSTSGSEHYLYDENSSDNESVYSSDQENHARDNRFVTFARRRSRSNRRGGPSGKCPRQVQVQQRQAANMRERRRMQNINDAFEGLRAHIPTLPYEKRLSKVDTLKLAIGYINFLNELVRADKGNDPLTGNSGLSRCSSRDECKKVIVRGSGGNPFISHSLSWSRKSDISPNGTMYAKVWTPEDPRTSKNGTTFE</sequence>
<dbReference type="PROSITE" id="PS50888">
    <property type="entry name" value="BHLH"/>
    <property type="match status" value="1"/>
</dbReference>
<keyword evidence="2" id="KW-0238">DNA-binding</keyword>
<evidence type="ECO:0000256" key="2">
    <source>
        <dbReference type="ARBA" id="ARBA00023125"/>
    </source>
</evidence>
<dbReference type="AlphaFoldDB" id="A0A151X733"/>
<dbReference type="InterPro" id="IPR050283">
    <property type="entry name" value="E-box_TF_Regulators"/>
</dbReference>
<dbReference type="STRING" id="64791.A0A151X733"/>
<accession>A0A151X733</accession>
<dbReference type="EMBL" id="KQ982472">
    <property type="protein sequence ID" value="KYQ56108.1"/>
    <property type="molecule type" value="Genomic_DNA"/>
</dbReference>
<dbReference type="InterPro" id="IPR036638">
    <property type="entry name" value="HLH_DNA-bd_sf"/>
</dbReference>
<reference evidence="7 8" key="1">
    <citation type="submission" date="2015-09" db="EMBL/GenBank/DDBJ databases">
        <title>Trachymyrmex zeteki WGS genome.</title>
        <authorList>
            <person name="Nygaard S."/>
            <person name="Hu H."/>
            <person name="Boomsma J."/>
            <person name="Zhang G."/>
        </authorList>
    </citation>
    <scope>NUCLEOTIDE SEQUENCE [LARGE SCALE GENOMIC DNA]</scope>
    <source>
        <strain evidence="7">Tzet28-1</strain>
        <tissue evidence="7">Whole body</tissue>
    </source>
</reference>
<keyword evidence="1" id="KW-0805">Transcription regulation</keyword>
<keyword evidence="3" id="KW-0804">Transcription</keyword>
<dbReference type="SUPFAM" id="SSF47459">
    <property type="entry name" value="HLH, helix-loop-helix DNA-binding domain"/>
    <property type="match status" value="1"/>
</dbReference>
<dbReference type="CDD" id="cd11417">
    <property type="entry name" value="bHLH_TS_PTF1A"/>
    <property type="match status" value="1"/>
</dbReference>
<dbReference type="Gene3D" id="4.10.280.10">
    <property type="entry name" value="Helix-loop-helix DNA-binding domain"/>
    <property type="match status" value="1"/>
</dbReference>
<dbReference type="PANTHER" id="PTHR23349:SF112">
    <property type="entry name" value="48 RELATED 1, ISOFORM B"/>
    <property type="match status" value="1"/>
</dbReference>
<dbReference type="InterPro" id="IPR011598">
    <property type="entry name" value="bHLH_dom"/>
</dbReference>
<evidence type="ECO:0000313" key="8">
    <source>
        <dbReference type="Proteomes" id="UP000075809"/>
    </source>
</evidence>
<organism evidence="7 8">
    <name type="scientific">Mycetomoellerius zeteki</name>
    <dbReference type="NCBI Taxonomy" id="64791"/>
    <lineage>
        <taxon>Eukaryota</taxon>
        <taxon>Metazoa</taxon>
        <taxon>Ecdysozoa</taxon>
        <taxon>Arthropoda</taxon>
        <taxon>Hexapoda</taxon>
        <taxon>Insecta</taxon>
        <taxon>Pterygota</taxon>
        <taxon>Neoptera</taxon>
        <taxon>Endopterygota</taxon>
        <taxon>Hymenoptera</taxon>
        <taxon>Apocrita</taxon>
        <taxon>Aculeata</taxon>
        <taxon>Formicoidea</taxon>
        <taxon>Formicidae</taxon>
        <taxon>Myrmicinae</taxon>
        <taxon>Mycetomoellerius</taxon>
    </lineage>
</organism>
<evidence type="ECO:0000256" key="4">
    <source>
        <dbReference type="ARBA" id="ARBA00023242"/>
    </source>
</evidence>
<feature type="domain" description="BHLH" evidence="6">
    <location>
        <begin position="126"/>
        <end position="178"/>
    </location>
</feature>
<dbReference type="Pfam" id="PF00010">
    <property type="entry name" value="HLH"/>
    <property type="match status" value="1"/>
</dbReference>
<dbReference type="PANTHER" id="PTHR23349">
    <property type="entry name" value="BASIC HELIX-LOOP-HELIX TRANSCRIPTION FACTOR, TWIST"/>
    <property type="match status" value="1"/>
</dbReference>
<dbReference type="GO" id="GO:0032502">
    <property type="term" value="P:developmental process"/>
    <property type="evidence" value="ECO:0007669"/>
    <property type="project" value="TreeGrafter"/>
</dbReference>
<dbReference type="GO" id="GO:0046983">
    <property type="term" value="F:protein dimerization activity"/>
    <property type="evidence" value="ECO:0007669"/>
    <property type="project" value="InterPro"/>
</dbReference>
<evidence type="ECO:0000313" key="7">
    <source>
        <dbReference type="EMBL" id="KYQ56108.1"/>
    </source>
</evidence>
<feature type="region of interest" description="Disordered" evidence="5">
    <location>
        <begin position="239"/>
        <end position="258"/>
    </location>
</feature>
<evidence type="ECO:0000259" key="6">
    <source>
        <dbReference type="PROSITE" id="PS50888"/>
    </source>
</evidence>
<feature type="compositionally biased region" description="Low complexity" evidence="5">
    <location>
        <begin position="50"/>
        <end position="70"/>
    </location>
</feature>
<feature type="compositionally biased region" description="Low complexity" evidence="5">
    <location>
        <begin position="121"/>
        <end position="131"/>
    </location>
</feature>
<keyword evidence="4" id="KW-0539">Nucleus</keyword>
<evidence type="ECO:0000256" key="5">
    <source>
        <dbReference type="SAM" id="MobiDB-lite"/>
    </source>
</evidence>
<evidence type="ECO:0000256" key="1">
    <source>
        <dbReference type="ARBA" id="ARBA00023015"/>
    </source>
</evidence>
<dbReference type="GO" id="GO:0000981">
    <property type="term" value="F:DNA-binding transcription factor activity, RNA polymerase II-specific"/>
    <property type="evidence" value="ECO:0007669"/>
    <property type="project" value="TreeGrafter"/>
</dbReference>
<proteinExistence type="predicted"/>
<gene>
    <name evidence="7" type="ORF">ALC60_04996</name>
</gene>